<comment type="caution">
    <text evidence="1">The sequence shown here is derived from an EMBL/GenBank/DDBJ whole genome shotgun (WGS) entry which is preliminary data.</text>
</comment>
<organism evidence="1 2">
    <name type="scientific">Cryobacterium frigoriphilum</name>
    <dbReference type="NCBI Taxonomy" id="1259150"/>
    <lineage>
        <taxon>Bacteria</taxon>
        <taxon>Bacillati</taxon>
        <taxon>Actinomycetota</taxon>
        <taxon>Actinomycetes</taxon>
        <taxon>Micrococcales</taxon>
        <taxon>Microbacteriaceae</taxon>
        <taxon>Cryobacterium</taxon>
    </lineage>
</organism>
<dbReference type="Proteomes" id="UP000297447">
    <property type="component" value="Unassembled WGS sequence"/>
</dbReference>
<evidence type="ECO:0000313" key="1">
    <source>
        <dbReference type="EMBL" id="TFD49127.1"/>
    </source>
</evidence>
<dbReference type="RefSeq" id="WP_134519749.1">
    <property type="nucleotide sequence ID" value="NZ_SOHE01000051.1"/>
</dbReference>
<reference evidence="1 2" key="1">
    <citation type="submission" date="2019-03" db="EMBL/GenBank/DDBJ databases">
        <title>Genomics of glacier-inhabiting Cryobacterium strains.</title>
        <authorList>
            <person name="Liu Q."/>
            <person name="Xin Y.-H."/>
        </authorList>
    </citation>
    <scope>NUCLEOTIDE SEQUENCE [LARGE SCALE GENOMIC DNA]</scope>
    <source>
        <strain evidence="1 2">Hh14</strain>
    </source>
</reference>
<accession>A0A4R8ZZA6</accession>
<proteinExistence type="predicted"/>
<gene>
    <name evidence="1" type="ORF">E3T55_11670</name>
</gene>
<sequence length="204" mass="22048">MITGALLMVSPFLIDRLENLTVGTTGVELRLSVTVAELGAPKTALLLDHSDLAAAVESYAFVRTVLTDPRHLNAKVVLQDSLVAQAVALANREKFSATEVRLLFREGPPIVRTLALGLMQGNPDLADGTSIFTAVSRSQTGNEQYHALVLARLCWRDLSPADRGAILAAVDADPFIAGDADRREAANQLRALDRKFRRTSADDE</sequence>
<keyword evidence="2" id="KW-1185">Reference proteome</keyword>
<dbReference type="EMBL" id="SOHE01000051">
    <property type="protein sequence ID" value="TFD49127.1"/>
    <property type="molecule type" value="Genomic_DNA"/>
</dbReference>
<protein>
    <submittedName>
        <fullName evidence="1">Uncharacterized protein</fullName>
    </submittedName>
</protein>
<dbReference type="AlphaFoldDB" id="A0A4R8ZZA6"/>
<dbReference type="OrthoDB" id="1257168at2"/>
<evidence type="ECO:0000313" key="2">
    <source>
        <dbReference type="Proteomes" id="UP000297447"/>
    </source>
</evidence>
<name>A0A4R8ZZA6_9MICO</name>